<sequence>QRQAIALTQCLNKINPMEPLSSSNHMSWSSQIKSGLGSLYLDGLLESDEDDSKVMMTEALSNEVAQKCLTSWLLQHVDADNRQRFESAIKFYGPNGSMIDSKPLKLWNTIESHYTNWSEVVKLILKGKLDKMSQGPRQDLHEYIDMYHKAVSDFKEANGHIEDNELGHKLLASLN</sequence>
<accession>A0A9P6NUQ0</accession>
<reference evidence="1" key="1">
    <citation type="submission" date="2013-11" db="EMBL/GenBank/DDBJ databases">
        <title>Genome sequence of the fusiform rust pathogen reveals effectors for host alternation and coevolution with pine.</title>
        <authorList>
            <consortium name="DOE Joint Genome Institute"/>
            <person name="Smith K."/>
            <person name="Pendleton A."/>
            <person name="Kubisiak T."/>
            <person name="Anderson C."/>
            <person name="Salamov A."/>
            <person name="Aerts A."/>
            <person name="Riley R."/>
            <person name="Clum A."/>
            <person name="Lindquist E."/>
            <person name="Ence D."/>
            <person name="Campbell M."/>
            <person name="Kronenberg Z."/>
            <person name="Feau N."/>
            <person name="Dhillon B."/>
            <person name="Hamelin R."/>
            <person name="Burleigh J."/>
            <person name="Smith J."/>
            <person name="Yandell M."/>
            <person name="Nelson C."/>
            <person name="Grigoriev I."/>
            <person name="Davis J."/>
        </authorList>
    </citation>
    <scope>NUCLEOTIDE SEQUENCE</scope>
    <source>
        <strain evidence="1">G11</strain>
    </source>
</reference>
<feature type="non-terminal residue" evidence="1">
    <location>
        <position position="1"/>
    </location>
</feature>
<keyword evidence="2" id="KW-1185">Reference proteome</keyword>
<dbReference type="Proteomes" id="UP000886653">
    <property type="component" value="Unassembled WGS sequence"/>
</dbReference>
<dbReference type="AlphaFoldDB" id="A0A9P6NUQ0"/>
<evidence type="ECO:0000313" key="2">
    <source>
        <dbReference type="Proteomes" id="UP000886653"/>
    </source>
</evidence>
<feature type="non-terminal residue" evidence="1">
    <location>
        <position position="175"/>
    </location>
</feature>
<name>A0A9P6NUQ0_9BASI</name>
<dbReference type="EMBL" id="MU167217">
    <property type="protein sequence ID" value="KAG0150707.1"/>
    <property type="molecule type" value="Genomic_DNA"/>
</dbReference>
<organism evidence="1 2">
    <name type="scientific">Cronartium quercuum f. sp. fusiforme G11</name>
    <dbReference type="NCBI Taxonomy" id="708437"/>
    <lineage>
        <taxon>Eukaryota</taxon>
        <taxon>Fungi</taxon>
        <taxon>Dikarya</taxon>
        <taxon>Basidiomycota</taxon>
        <taxon>Pucciniomycotina</taxon>
        <taxon>Pucciniomycetes</taxon>
        <taxon>Pucciniales</taxon>
        <taxon>Coleosporiaceae</taxon>
        <taxon>Cronartium</taxon>
    </lineage>
</organism>
<gene>
    <name evidence="1" type="ORF">CROQUDRAFT_26927</name>
</gene>
<evidence type="ECO:0000313" key="1">
    <source>
        <dbReference type="EMBL" id="KAG0150707.1"/>
    </source>
</evidence>
<protein>
    <submittedName>
        <fullName evidence="1">Uncharacterized protein</fullName>
    </submittedName>
</protein>
<proteinExistence type="predicted"/>
<comment type="caution">
    <text evidence="1">The sequence shown here is derived from an EMBL/GenBank/DDBJ whole genome shotgun (WGS) entry which is preliminary data.</text>
</comment>